<name>A0A7U7G3Z0_9PROT</name>
<dbReference type="EMBL" id="CBLY010000008">
    <property type="protein sequence ID" value="CDG32709.1"/>
    <property type="molecule type" value="Genomic_DNA"/>
</dbReference>
<evidence type="ECO:0000313" key="2">
    <source>
        <dbReference type="Proteomes" id="UP000027590"/>
    </source>
</evidence>
<reference evidence="1 2" key="2">
    <citation type="journal article" date="2014" name="PLoS ONE">
        <title>Evolution of mitochondria reconstructed from the energy metabolism of living bacteria.</title>
        <authorList>
            <person name="Degli Esposti M."/>
            <person name="Chouaia B."/>
            <person name="Comandatore F."/>
            <person name="Crotti E."/>
            <person name="Sassera D."/>
            <person name="Lievens P.M."/>
            <person name="Daffonchio D."/>
            <person name="Bandi C."/>
        </authorList>
    </citation>
    <scope>NUCLEOTIDE SEQUENCE [LARGE SCALE GENOMIC DNA]</scope>
    <source>
        <strain evidence="2">AM169</strain>
    </source>
</reference>
<organism evidence="1 2">
    <name type="scientific">Parasaccharibacter apium</name>
    <dbReference type="NCBI Taxonomy" id="1510841"/>
    <lineage>
        <taxon>Bacteria</taxon>
        <taxon>Pseudomonadati</taxon>
        <taxon>Pseudomonadota</taxon>
        <taxon>Alphaproteobacteria</taxon>
        <taxon>Acetobacterales</taxon>
        <taxon>Acetobacteraceae</taxon>
        <taxon>Parasaccharibacter</taxon>
    </lineage>
</organism>
<dbReference type="SUPFAM" id="SSF51126">
    <property type="entry name" value="Pectin lyase-like"/>
    <property type="match status" value="1"/>
</dbReference>
<dbReference type="Proteomes" id="UP000027590">
    <property type="component" value="Unassembled WGS sequence"/>
</dbReference>
<comment type="caution">
    <text evidence="1">The sequence shown here is derived from an EMBL/GenBank/DDBJ whole genome shotgun (WGS) entry which is preliminary data.</text>
</comment>
<reference evidence="1 2" key="1">
    <citation type="journal article" date="2014" name="Genome Biol. Evol.">
        <title>Acetic acid bacteria genomes reveal functional traits for adaptation to life in insect guts.</title>
        <authorList>
            <person name="Chouaia B."/>
            <person name="Gaiarsa S."/>
            <person name="Crotti E."/>
            <person name="Comandatore F."/>
            <person name="Degli Esposti M."/>
            <person name="Ricci I."/>
            <person name="Alma A."/>
            <person name="Favia G."/>
            <person name="Bandi C."/>
            <person name="Daffonchio D."/>
        </authorList>
    </citation>
    <scope>NUCLEOTIDE SEQUENCE [LARGE SCALE GENOMIC DNA]</scope>
    <source>
        <strain evidence="2">AM169</strain>
    </source>
</reference>
<dbReference type="InterPro" id="IPR006626">
    <property type="entry name" value="PbH1"/>
</dbReference>
<proteinExistence type="predicted"/>
<evidence type="ECO:0000313" key="1">
    <source>
        <dbReference type="EMBL" id="CDG32709.1"/>
    </source>
</evidence>
<dbReference type="Gene3D" id="2.160.20.10">
    <property type="entry name" value="Single-stranded right-handed beta-helix, Pectin lyase-like"/>
    <property type="match status" value="1"/>
</dbReference>
<dbReference type="AlphaFoldDB" id="A0A7U7G3Z0"/>
<sequence length="669" mass="69573">MTQPANRVPAWRSYTATGNPTDIVPSTTVAREIGGKIDAINGQAAGLTIDGDSTLAGEKVRDVLARFPEKLVTSYGVTHDPDGQHTAANSAAYQAAINDCAGTFRLVHPAGLSVMLGTLRITRPDTHLVLDGIITLAPDSNTNCLDIYAPGQSLERISITGQGIIDGNRSGQQGGQTAVSGGICANTLSHTDNTPDMPSFPTRIDNLLISGITIRNTFNWPLSLGFISNSLITNVTLLDGGNSPQFIWSADNCWFTDSLSTGHTDGGFVFYMGCRRCGATGNTVSGNHDGIGVYADSSDQPANENILIANNHVHDNADGGIGITTTDQKSADGLIQRNILITGNILSNNNTHGRNGGGSIGIVAAHGVQVRNNLVSRDGSTARTGNPVYAAYVSDSCQFVEIEGNHFEDIGSTANPGTAIYLNRPTGAIIRNNIFANTAGTSGPLRTGLGGTVGAAGLISGNVAAGPMAGPLLALAWQTDTAFISQPDGMGGLLDTLPRSSNIVASGHYDYDGRTLSRQIGATTDDTGLFLQTARNQTTGAVSGDIVLNKGNIFRVFSLSLNGAITTPNGHVLLNIRSPSGAPLMMQVFTIKAAHGDRVTFPQSFTSDTVSVMVPPFHNGTNMIVGGPSTLSPPDRTGFTVGKFWVGLGGANIDPADDITVMAIGELSS</sequence>
<dbReference type="InterPro" id="IPR012334">
    <property type="entry name" value="Pectin_lyas_fold"/>
</dbReference>
<evidence type="ECO:0008006" key="3">
    <source>
        <dbReference type="Google" id="ProtNLM"/>
    </source>
</evidence>
<dbReference type="SMART" id="SM00710">
    <property type="entry name" value="PbH1"/>
    <property type="match status" value="7"/>
</dbReference>
<accession>A0A7U7G3Z0</accession>
<dbReference type="InterPro" id="IPR011050">
    <property type="entry name" value="Pectin_lyase_fold/virulence"/>
</dbReference>
<protein>
    <recommendedName>
        <fullName evidence="3">Right handed beta helix domain-containing protein</fullName>
    </recommendedName>
</protein>
<dbReference type="RefSeq" id="WP_043562094.1">
    <property type="nucleotide sequence ID" value="NZ_CBLY010000008.1"/>
</dbReference>
<gene>
    <name evidence="1" type="ORF">SACS_1848</name>
</gene>